<dbReference type="EMBL" id="JAGGLB010000022">
    <property type="protein sequence ID" value="MBP1993976.1"/>
    <property type="molecule type" value="Genomic_DNA"/>
</dbReference>
<reference evidence="1 2" key="1">
    <citation type="submission" date="2021-03" db="EMBL/GenBank/DDBJ databases">
        <title>Genomic Encyclopedia of Type Strains, Phase IV (KMG-IV): sequencing the most valuable type-strain genomes for metagenomic binning, comparative biology and taxonomic classification.</title>
        <authorList>
            <person name="Goeker M."/>
        </authorList>
    </citation>
    <scope>NUCLEOTIDE SEQUENCE [LARGE SCALE GENOMIC DNA]</scope>
    <source>
        <strain evidence="1 2">DSM 26048</strain>
    </source>
</reference>
<evidence type="ECO:0000313" key="2">
    <source>
        <dbReference type="Proteomes" id="UP001519287"/>
    </source>
</evidence>
<sequence length="529" mass="60213">MRSYQHHLQQLSGHAITATFRKPTFRSSAIFPVIHLPGITTRICYLGYWMIKRSIGQIHSVVTLRTSDGDILYRSNKLIEEPRAYRIEFSELLKKLDLEEHIEFLGSLEVEFFSAHDLVFPYPAVVVNYYGPGFSSVVHTSQRIFNDIEDRSSNLEVMVPEAGFTIYVTDDREPFFTFINGFEQVNEGTVKMLFYNHRQEVLEQELLIPELLPYQTTMIYPSHSLDLLGFLDGMPGTAKITFDVKWVFPRIIAGNYQKSLNAVSVTHTYYDCSGADSDSDYWDEAQTDSGYHGASLMIPLSILDERFTNVHLYPIYSPSEFELDVEIYSSNGTLLAAELQTRHLLSPGGRMEIIELKSICSRLGIVQEQAKGAKLIARPVQGSRLPARIKIGLDYGINAAALPCNICKNMEVWNPRLEQKKRSFHWAPVLADQADSVVWLVNSAPIIQYDKEAEVQLTFYREADTNTLIRHMYIAPNGTEYIRLSEDEELQIFFRGHIGWYTAISANPYLATYYLSESSSGVVGGDHDF</sequence>
<accession>A0ABS4J423</accession>
<organism evidence="1 2">
    <name type="scientific">Paenibacillus eucommiae</name>
    <dbReference type="NCBI Taxonomy" id="1355755"/>
    <lineage>
        <taxon>Bacteria</taxon>
        <taxon>Bacillati</taxon>
        <taxon>Bacillota</taxon>
        <taxon>Bacilli</taxon>
        <taxon>Bacillales</taxon>
        <taxon>Paenibacillaceae</taxon>
        <taxon>Paenibacillus</taxon>
    </lineage>
</organism>
<proteinExistence type="predicted"/>
<protein>
    <submittedName>
        <fullName evidence="1">Uncharacterized protein</fullName>
    </submittedName>
</protein>
<name>A0ABS4J423_9BACL</name>
<dbReference type="RefSeq" id="WP_209975844.1">
    <property type="nucleotide sequence ID" value="NZ_JAGGLB010000022.1"/>
</dbReference>
<gene>
    <name evidence="1" type="ORF">J2Z66_005602</name>
</gene>
<dbReference type="Proteomes" id="UP001519287">
    <property type="component" value="Unassembled WGS sequence"/>
</dbReference>
<keyword evidence="2" id="KW-1185">Reference proteome</keyword>
<comment type="caution">
    <text evidence="1">The sequence shown here is derived from an EMBL/GenBank/DDBJ whole genome shotgun (WGS) entry which is preliminary data.</text>
</comment>
<evidence type="ECO:0000313" key="1">
    <source>
        <dbReference type="EMBL" id="MBP1993976.1"/>
    </source>
</evidence>